<feature type="non-terminal residue" evidence="1">
    <location>
        <position position="1"/>
    </location>
</feature>
<evidence type="ECO:0000313" key="1">
    <source>
        <dbReference type="EMBL" id="SBS11224.1"/>
    </source>
</evidence>
<proteinExistence type="predicted"/>
<feature type="non-terminal residue" evidence="1">
    <location>
        <position position="54"/>
    </location>
</feature>
<protein>
    <submittedName>
        <fullName evidence="1">Uncharacterized protein</fullName>
    </submittedName>
</protein>
<accession>A0A1A8S130</accession>
<organism evidence="1">
    <name type="scientific">Nothobranchius rachovii</name>
    <name type="common">bluefin notho</name>
    <dbReference type="NCBI Taxonomy" id="451742"/>
    <lineage>
        <taxon>Eukaryota</taxon>
        <taxon>Metazoa</taxon>
        <taxon>Chordata</taxon>
        <taxon>Craniata</taxon>
        <taxon>Vertebrata</taxon>
        <taxon>Euteleostomi</taxon>
        <taxon>Actinopterygii</taxon>
        <taxon>Neopterygii</taxon>
        <taxon>Teleostei</taxon>
        <taxon>Neoteleostei</taxon>
        <taxon>Acanthomorphata</taxon>
        <taxon>Ovalentaria</taxon>
        <taxon>Atherinomorphae</taxon>
        <taxon>Cyprinodontiformes</taxon>
        <taxon>Nothobranchiidae</taxon>
        <taxon>Nothobranchius</taxon>
    </lineage>
</organism>
<gene>
    <name evidence="1" type="primary">Nfu_g_1_009849</name>
</gene>
<dbReference type="AlphaFoldDB" id="A0A1A8S130"/>
<sequence>INVDMDRTLFFLFLAAPSIKNCVIQQKIQPKRHLLLMQEDTHPLIHNGTDRILS</sequence>
<name>A0A1A8S130_9TELE</name>
<reference evidence="1" key="1">
    <citation type="submission" date="2016-05" db="EMBL/GenBank/DDBJ databases">
        <authorList>
            <person name="Lavstsen T."/>
            <person name="Jespersen J.S."/>
        </authorList>
    </citation>
    <scope>NUCLEOTIDE SEQUENCE</scope>
    <source>
        <tissue evidence="1">Brain</tissue>
    </source>
</reference>
<reference evidence="1" key="2">
    <citation type="submission" date="2016-06" db="EMBL/GenBank/DDBJ databases">
        <title>The genome of a short-lived fish provides insights into sex chromosome evolution and the genetic control of aging.</title>
        <authorList>
            <person name="Reichwald K."/>
            <person name="Felder M."/>
            <person name="Petzold A."/>
            <person name="Koch P."/>
            <person name="Groth M."/>
            <person name="Platzer M."/>
        </authorList>
    </citation>
    <scope>NUCLEOTIDE SEQUENCE</scope>
    <source>
        <tissue evidence="1">Brain</tissue>
    </source>
</reference>
<dbReference type="EMBL" id="HAEH01020711">
    <property type="protein sequence ID" value="SBS11224.1"/>
    <property type="molecule type" value="Transcribed_RNA"/>
</dbReference>